<reference evidence="1" key="1">
    <citation type="submission" date="2018-10" db="EMBL/GenBank/DDBJ databases">
        <title>Hidden diversity of soil giant viruses.</title>
        <authorList>
            <person name="Schulz F."/>
            <person name="Alteio L."/>
            <person name="Goudeau D."/>
            <person name="Ryan E.M."/>
            <person name="Malmstrom R.R."/>
            <person name="Blanchard J."/>
            <person name="Woyke T."/>
        </authorList>
    </citation>
    <scope>NUCLEOTIDE SEQUENCE</scope>
    <source>
        <strain evidence="1">EDV1</strain>
    </source>
</reference>
<feature type="non-terminal residue" evidence="1">
    <location>
        <position position="1"/>
    </location>
</feature>
<dbReference type="EMBL" id="MK072098">
    <property type="protein sequence ID" value="AYV78781.1"/>
    <property type="molecule type" value="Genomic_DNA"/>
</dbReference>
<organism evidence="1">
    <name type="scientific">Edafosvirus sp</name>
    <dbReference type="NCBI Taxonomy" id="2487765"/>
    <lineage>
        <taxon>Viruses</taxon>
        <taxon>Varidnaviria</taxon>
        <taxon>Bamfordvirae</taxon>
        <taxon>Nucleocytoviricota</taxon>
        <taxon>Megaviricetes</taxon>
        <taxon>Imitervirales</taxon>
        <taxon>Mimiviridae</taxon>
        <taxon>Klosneuvirinae</taxon>
    </lineage>
</organism>
<proteinExistence type="predicted"/>
<protein>
    <submittedName>
        <fullName evidence="1">Uncharacterized protein</fullName>
    </submittedName>
</protein>
<name>A0A3G4ZXQ9_9VIRU</name>
<sequence>TFEQNISAFKFLIDFTYKNLDYDNLVGYIANIRCIQKWCHYLGFNKFNNIFENQYIIEYMSRQKLFPDNILLKGAENIF</sequence>
<accession>A0A3G4ZXQ9</accession>
<evidence type="ECO:0000313" key="1">
    <source>
        <dbReference type="EMBL" id="AYV78781.1"/>
    </source>
</evidence>
<gene>
    <name evidence="1" type="ORF">Edafosvirus33_1</name>
</gene>